<evidence type="ECO:0000256" key="1">
    <source>
        <dbReference type="ARBA" id="ARBA00023015"/>
    </source>
</evidence>
<dbReference type="Gene3D" id="1.10.357.10">
    <property type="entry name" value="Tetracycline Repressor, domain 2"/>
    <property type="match status" value="1"/>
</dbReference>
<dbReference type="PANTHER" id="PTHR47506:SF3">
    <property type="entry name" value="HTH-TYPE TRANSCRIPTIONAL REGULATOR LMRA"/>
    <property type="match status" value="1"/>
</dbReference>
<dbReference type="Pfam" id="PF16925">
    <property type="entry name" value="TetR_C_13"/>
    <property type="match status" value="1"/>
</dbReference>
<dbReference type="STRING" id="1121409.SAMN02745124_00132"/>
<name>A0A1M5S2R4_9BACT</name>
<gene>
    <name evidence="6" type="ORF">SAMN02745124_00132</name>
</gene>
<dbReference type="Pfam" id="PF00440">
    <property type="entry name" value="TetR_N"/>
    <property type="match status" value="1"/>
</dbReference>
<evidence type="ECO:0000256" key="2">
    <source>
        <dbReference type="ARBA" id="ARBA00023125"/>
    </source>
</evidence>
<evidence type="ECO:0000313" key="7">
    <source>
        <dbReference type="Proteomes" id="UP000184139"/>
    </source>
</evidence>
<dbReference type="SUPFAM" id="SSF46689">
    <property type="entry name" value="Homeodomain-like"/>
    <property type="match status" value="1"/>
</dbReference>
<evidence type="ECO:0000259" key="5">
    <source>
        <dbReference type="PROSITE" id="PS50977"/>
    </source>
</evidence>
<dbReference type="EMBL" id="FQXS01000001">
    <property type="protein sequence ID" value="SHH32745.1"/>
    <property type="molecule type" value="Genomic_DNA"/>
</dbReference>
<dbReference type="Proteomes" id="UP000184139">
    <property type="component" value="Unassembled WGS sequence"/>
</dbReference>
<evidence type="ECO:0000256" key="3">
    <source>
        <dbReference type="ARBA" id="ARBA00023163"/>
    </source>
</evidence>
<feature type="DNA-binding region" description="H-T-H motif" evidence="4">
    <location>
        <begin position="29"/>
        <end position="48"/>
    </location>
</feature>
<dbReference type="InterPro" id="IPR009057">
    <property type="entry name" value="Homeodomain-like_sf"/>
</dbReference>
<keyword evidence="2 4" id="KW-0238">DNA-binding</keyword>
<dbReference type="InterPro" id="IPR001647">
    <property type="entry name" value="HTH_TetR"/>
</dbReference>
<evidence type="ECO:0000256" key="4">
    <source>
        <dbReference type="PROSITE-ProRule" id="PRU00335"/>
    </source>
</evidence>
<feature type="domain" description="HTH tetR-type" evidence="5">
    <location>
        <begin position="6"/>
        <end position="66"/>
    </location>
</feature>
<dbReference type="RefSeq" id="WP_073372899.1">
    <property type="nucleotide sequence ID" value="NZ_FQXS01000001.1"/>
</dbReference>
<dbReference type="InterPro" id="IPR011075">
    <property type="entry name" value="TetR_C"/>
</dbReference>
<accession>A0A1M5S2R4</accession>
<organism evidence="6 7">
    <name type="scientific">Desulfofustis glycolicus DSM 9705</name>
    <dbReference type="NCBI Taxonomy" id="1121409"/>
    <lineage>
        <taxon>Bacteria</taxon>
        <taxon>Pseudomonadati</taxon>
        <taxon>Thermodesulfobacteriota</taxon>
        <taxon>Desulfobulbia</taxon>
        <taxon>Desulfobulbales</taxon>
        <taxon>Desulfocapsaceae</taxon>
        <taxon>Desulfofustis</taxon>
    </lineage>
</organism>
<dbReference type="InterPro" id="IPR036271">
    <property type="entry name" value="Tet_transcr_reg_TetR-rel_C_sf"/>
</dbReference>
<sequence>MAHKGELTRAKIIDQATQVFHRKGFLSTTINDLLAATGTTKGNLYFHFSGKEAVAAEVLRKAHERFRHFLETSLQGPTPGTRLENFFRQALERNRDKGFVGGCLFGNTALEASDNAPQLAALVADVFTEWIESLQETIAAAQASGEVRSDLAAADLAGFVVSALEGAIMLSRLNKREEPLVHVLDTLRRMLDLKVAESPVIIRHSPSARRRAVGEEG</sequence>
<dbReference type="PRINTS" id="PR00455">
    <property type="entry name" value="HTHTETR"/>
</dbReference>
<protein>
    <submittedName>
        <fullName evidence="6">Transcriptional regulator, TetR family</fullName>
    </submittedName>
</protein>
<dbReference type="GO" id="GO:0003677">
    <property type="term" value="F:DNA binding"/>
    <property type="evidence" value="ECO:0007669"/>
    <property type="project" value="UniProtKB-UniRule"/>
</dbReference>
<dbReference type="PANTHER" id="PTHR47506">
    <property type="entry name" value="TRANSCRIPTIONAL REGULATORY PROTEIN"/>
    <property type="match status" value="1"/>
</dbReference>
<keyword evidence="1" id="KW-0805">Transcription regulation</keyword>
<evidence type="ECO:0000313" key="6">
    <source>
        <dbReference type="EMBL" id="SHH32745.1"/>
    </source>
</evidence>
<reference evidence="6 7" key="1">
    <citation type="submission" date="2016-11" db="EMBL/GenBank/DDBJ databases">
        <authorList>
            <person name="Jaros S."/>
            <person name="Januszkiewicz K."/>
            <person name="Wedrychowicz H."/>
        </authorList>
    </citation>
    <scope>NUCLEOTIDE SEQUENCE [LARGE SCALE GENOMIC DNA]</scope>
    <source>
        <strain evidence="6 7">DSM 9705</strain>
    </source>
</reference>
<dbReference type="SUPFAM" id="SSF48498">
    <property type="entry name" value="Tetracyclin repressor-like, C-terminal domain"/>
    <property type="match status" value="1"/>
</dbReference>
<proteinExistence type="predicted"/>
<dbReference type="OrthoDB" id="9793734at2"/>
<dbReference type="AlphaFoldDB" id="A0A1M5S2R4"/>
<dbReference type="PROSITE" id="PS50977">
    <property type="entry name" value="HTH_TETR_2"/>
    <property type="match status" value="1"/>
</dbReference>
<keyword evidence="7" id="KW-1185">Reference proteome</keyword>
<keyword evidence="3" id="KW-0804">Transcription</keyword>